<reference evidence="1" key="1">
    <citation type="submission" date="2021-01" db="EMBL/GenBank/DDBJ databases">
        <authorList>
            <consortium name="Genoscope - CEA"/>
            <person name="William W."/>
        </authorList>
    </citation>
    <scope>NUCLEOTIDE SEQUENCE</scope>
</reference>
<evidence type="ECO:0000313" key="2">
    <source>
        <dbReference type="Proteomes" id="UP000692954"/>
    </source>
</evidence>
<evidence type="ECO:0000313" key="1">
    <source>
        <dbReference type="EMBL" id="CAD8060846.1"/>
    </source>
</evidence>
<dbReference type="AlphaFoldDB" id="A0A8S1L7T1"/>
<gene>
    <name evidence="1" type="ORF">PSON_ATCC_30995.1.T0150002</name>
</gene>
<dbReference type="EMBL" id="CAJJDN010000015">
    <property type="protein sequence ID" value="CAD8060846.1"/>
    <property type="molecule type" value="Genomic_DNA"/>
</dbReference>
<protein>
    <submittedName>
        <fullName evidence="1">Uncharacterized protein</fullName>
    </submittedName>
</protein>
<comment type="caution">
    <text evidence="1">The sequence shown here is derived from an EMBL/GenBank/DDBJ whole genome shotgun (WGS) entry which is preliminary data.</text>
</comment>
<keyword evidence="2" id="KW-1185">Reference proteome</keyword>
<dbReference type="Proteomes" id="UP000692954">
    <property type="component" value="Unassembled WGS sequence"/>
</dbReference>
<accession>A0A8S1L7T1</accession>
<sequence length="149" mass="18440">MRNKSCLPEISFKDYSYKQFNDSFITTQRYTKNKFKLDQMQRIQIGKEKQQEFKNFIKTAIDETKQIRIQATQQTTNTFGDPKQWLRAQKEYFKQPEQKHKIYIENYELQLPTQINFKKWKFNERFESIRNRSFSMRKTSSSQRRQYQF</sequence>
<name>A0A8S1L7T1_9CILI</name>
<organism evidence="1 2">
    <name type="scientific">Paramecium sonneborni</name>
    <dbReference type="NCBI Taxonomy" id="65129"/>
    <lineage>
        <taxon>Eukaryota</taxon>
        <taxon>Sar</taxon>
        <taxon>Alveolata</taxon>
        <taxon>Ciliophora</taxon>
        <taxon>Intramacronucleata</taxon>
        <taxon>Oligohymenophorea</taxon>
        <taxon>Peniculida</taxon>
        <taxon>Parameciidae</taxon>
        <taxon>Paramecium</taxon>
    </lineage>
</organism>
<proteinExistence type="predicted"/>